<evidence type="ECO:0000313" key="3">
    <source>
        <dbReference type="Proteomes" id="UP000016491"/>
    </source>
</evidence>
<keyword evidence="1" id="KW-0812">Transmembrane</keyword>
<protein>
    <submittedName>
        <fullName evidence="2">Uncharacterized protein</fullName>
    </submittedName>
</protein>
<keyword evidence="1" id="KW-1133">Transmembrane helix</keyword>
<reference evidence="2 3" key="1">
    <citation type="submission" date="2013-07" db="EMBL/GenBank/DDBJ databases">
        <authorList>
            <person name="Weinstock G."/>
            <person name="Sodergren E."/>
            <person name="Wylie T."/>
            <person name="Fulton L."/>
            <person name="Fulton R."/>
            <person name="Fronick C."/>
            <person name="O'Laughlin M."/>
            <person name="Godfrey J."/>
            <person name="Miner T."/>
            <person name="Herter B."/>
            <person name="Appelbaum E."/>
            <person name="Cordes M."/>
            <person name="Lek S."/>
            <person name="Wollam A."/>
            <person name="Pepin K.H."/>
            <person name="Palsikar V.B."/>
            <person name="Mitreva M."/>
            <person name="Wilson R.K."/>
        </authorList>
    </citation>
    <scope>NUCLEOTIDE SEQUENCE [LARGE SCALE GENOMIC DNA]</scope>
    <source>
        <strain evidence="2 3">ATCC 14940</strain>
    </source>
</reference>
<gene>
    <name evidence="2" type="ORF">CLOSYM_03063</name>
</gene>
<evidence type="ECO:0000256" key="1">
    <source>
        <dbReference type="SAM" id="Phobius"/>
    </source>
</evidence>
<evidence type="ECO:0000313" key="2">
    <source>
        <dbReference type="EMBL" id="ERI75733.1"/>
    </source>
</evidence>
<sequence>MFLEGTWDNGRIAGIIPRINGFCVHRRNPALFSVGDSMFLEGTWDIGLIAAVLTFIRKK</sequence>
<dbReference type="EMBL" id="AWSU01000236">
    <property type="protein sequence ID" value="ERI75733.1"/>
    <property type="molecule type" value="Genomic_DNA"/>
</dbReference>
<comment type="caution">
    <text evidence="2">The sequence shown here is derived from an EMBL/GenBank/DDBJ whole genome shotgun (WGS) entry which is preliminary data.</text>
</comment>
<proteinExistence type="predicted"/>
<keyword evidence="1" id="KW-0472">Membrane</keyword>
<name>A0ABC9TVR1_CLOSY</name>
<dbReference type="AlphaFoldDB" id="A0ABC9TVR1"/>
<dbReference type="Proteomes" id="UP000016491">
    <property type="component" value="Unassembled WGS sequence"/>
</dbReference>
<organism evidence="2 3">
    <name type="scientific">[Clostridium] symbiosum ATCC 14940</name>
    <dbReference type="NCBI Taxonomy" id="411472"/>
    <lineage>
        <taxon>Bacteria</taxon>
        <taxon>Bacillati</taxon>
        <taxon>Bacillota</taxon>
        <taxon>Clostridia</taxon>
        <taxon>Lachnospirales</taxon>
        <taxon>Lachnospiraceae</taxon>
        <taxon>Otoolea</taxon>
    </lineage>
</organism>
<accession>A0ABC9TVR1</accession>
<feature type="transmembrane region" description="Helical" evidence="1">
    <location>
        <begin position="38"/>
        <end position="56"/>
    </location>
</feature>